<feature type="domain" description="Fe2OG dioxygenase" evidence="2">
    <location>
        <begin position="271"/>
        <end position="417"/>
    </location>
</feature>
<dbReference type="EMBL" id="JAACJM010000004">
    <property type="protein sequence ID" value="KAF5372837.1"/>
    <property type="molecule type" value="Genomic_DNA"/>
</dbReference>
<evidence type="ECO:0000256" key="1">
    <source>
        <dbReference type="SAM" id="MobiDB-lite"/>
    </source>
</evidence>
<accession>A0A8H5GXH8</accession>
<dbReference type="Gene3D" id="2.60.120.590">
    <property type="entry name" value="Alpha-ketoglutarate-dependent dioxygenase AlkB-like"/>
    <property type="match status" value="1"/>
</dbReference>
<dbReference type="AlphaFoldDB" id="A0A8H5GXH8"/>
<keyword evidence="4" id="KW-1185">Reference proteome</keyword>
<feature type="compositionally biased region" description="Basic and acidic residues" evidence="1">
    <location>
        <begin position="457"/>
        <end position="469"/>
    </location>
</feature>
<dbReference type="PANTHER" id="PTHR31212:SF4">
    <property type="entry name" value="ALPHA-KETOGLUTARATE-DEPENDENT DIOXYGENASE ALKB HOMOLOG 3"/>
    <property type="match status" value="1"/>
</dbReference>
<sequence length="553" mass="61628">MSEDTDVLIALVSSQLNRQSDVDTILDALVQSNGDPQAAASLLNEQANPKSKKRKRAVGGGLHGWLDKDKSPKVAKKDDALPSRSTVTDVSSSTKPPSKSSKPASTAKPVVDLMSVLRQPEPTSPKKKKPQISPLTLSSPAMIAEHIPCTLHTSVLPPKLASDLFYTMLTKSKNWQRNKWWLFDKVVESPHRTSFFARKTDGVNNDESWQEVAQYWYNGRPTAPPETFPPEMEAACSIIERVVSDQLCTRKRFPLEWAGGFGVGNEDLVWRANVAASNCYEGRNESVGWHSDQMQYLGPYCTIASLSLGTRRNFSLREVIPTQEAETRRAQTFNIPLPHNSLVIMHGSCQERFKHSIPPQTSMDLYRPAYPPPPSLQSSNSSSASNTGASTSTSPNSTSTTTEPSNCRINITFRFYRPDFKPDTIPKCKCGIPMILRPDMKGTIKRFEEQEQPQSEQKGKGKDKVKELAKDEEDKELGKPVEDKVQGEEVEDRKGERETPAYTYVKRTDKYWWTCYAGAQNDGKGCTTWKVMDFDGEGRGPAVCQVEGAKCIE</sequence>
<organism evidence="3 4">
    <name type="scientific">Tetrapyrgos nigripes</name>
    <dbReference type="NCBI Taxonomy" id="182062"/>
    <lineage>
        <taxon>Eukaryota</taxon>
        <taxon>Fungi</taxon>
        <taxon>Dikarya</taxon>
        <taxon>Basidiomycota</taxon>
        <taxon>Agaricomycotina</taxon>
        <taxon>Agaricomycetes</taxon>
        <taxon>Agaricomycetidae</taxon>
        <taxon>Agaricales</taxon>
        <taxon>Marasmiineae</taxon>
        <taxon>Marasmiaceae</taxon>
        <taxon>Tetrapyrgos</taxon>
    </lineage>
</organism>
<dbReference type="Proteomes" id="UP000559256">
    <property type="component" value="Unassembled WGS sequence"/>
</dbReference>
<gene>
    <name evidence="3" type="ORF">D9758_001657</name>
</gene>
<dbReference type="PROSITE" id="PS51471">
    <property type="entry name" value="FE2OG_OXY"/>
    <property type="match status" value="1"/>
</dbReference>
<dbReference type="InterPro" id="IPR027450">
    <property type="entry name" value="AlkB-like"/>
</dbReference>
<feature type="region of interest" description="Disordered" evidence="1">
    <location>
        <begin position="44"/>
        <end position="111"/>
    </location>
</feature>
<dbReference type="InterPro" id="IPR005123">
    <property type="entry name" value="Oxoglu/Fe-dep_dioxygenase_dom"/>
</dbReference>
<feature type="compositionally biased region" description="Basic and acidic residues" evidence="1">
    <location>
        <begin position="65"/>
        <end position="81"/>
    </location>
</feature>
<feature type="region of interest" description="Disordered" evidence="1">
    <location>
        <begin position="448"/>
        <end position="499"/>
    </location>
</feature>
<dbReference type="GO" id="GO:0051213">
    <property type="term" value="F:dioxygenase activity"/>
    <property type="evidence" value="ECO:0007669"/>
    <property type="project" value="InterPro"/>
</dbReference>
<dbReference type="InterPro" id="IPR037151">
    <property type="entry name" value="AlkB-like_sf"/>
</dbReference>
<feature type="compositionally biased region" description="Low complexity" evidence="1">
    <location>
        <begin position="376"/>
        <end position="405"/>
    </location>
</feature>
<dbReference type="GO" id="GO:0006307">
    <property type="term" value="P:DNA alkylation repair"/>
    <property type="evidence" value="ECO:0007669"/>
    <property type="project" value="InterPro"/>
</dbReference>
<dbReference type="SUPFAM" id="SSF51197">
    <property type="entry name" value="Clavaminate synthase-like"/>
    <property type="match status" value="1"/>
</dbReference>
<feature type="compositionally biased region" description="Low complexity" evidence="1">
    <location>
        <begin position="85"/>
        <end position="110"/>
    </location>
</feature>
<feature type="region of interest" description="Disordered" evidence="1">
    <location>
        <begin position="360"/>
        <end position="405"/>
    </location>
</feature>
<feature type="compositionally biased region" description="Basic and acidic residues" evidence="1">
    <location>
        <begin position="476"/>
        <end position="499"/>
    </location>
</feature>
<name>A0A8H5GXH8_9AGAR</name>
<dbReference type="Pfam" id="PF13532">
    <property type="entry name" value="2OG-FeII_Oxy_2"/>
    <property type="match status" value="1"/>
</dbReference>
<evidence type="ECO:0000259" key="2">
    <source>
        <dbReference type="PROSITE" id="PS51471"/>
    </source>
</evidence>
<dbReference type="PANTHER" id="PTHR31212">
    <property type="entry name" value="ALPHA-KETOGLUTARATE-DEPENDENT DIOXYGENASE ALKB HOMOLOG 3"/>
    <property type="match status" value="1"/>
</dbReference>
<evidence type="ECO:0000313" key="4">
    <source>
        <dbReference type="Proteomes" id="UP000559256"/>
    </source>
</evidence>
<protein>
    <recommendedName>
        <fullName evidence="2">Fe2OG dioxygenase domain-containing protein</fullName>
    </recommendedName>
</protein>
<proteinExistence type="predicted"/>
<dbReference type="InterPro" id="IPR032854">
    <property type="entry name" value="ALKBH3"/>
</dbReference>
<evidence type="ECO:0000313" key="3">
    <source>
        <dbReference type="EMBL" id="KAF5372837.1"/>
    </source>
</evidence>
<dbReference type="OrthoDB" id="545910at2759"/>
<reference evidence="3 4" key="1">
    <citation type="journal article" date="2020" name="ISME J.">
        <title>Uncovering the hidden diversity of litter-decomposition mechanisms in mushroom-forming fungi.</title>
        <authorList>
            <person name="Floudas D."/>
            <person name="Bentzer J."/>
            <person name="Ahren D."/>
            <person name="Johansson T."/>
            <person name="Persson P."/>
            <person name="Tunlid A."/>
        </authorList>
    </citation>
    <scope>NUCLEOTIDE SEQUENCE [LARGE SCALE GENOMIC DNA]</scope>
    <source>
        <strain evidence="3 4">CBS 291.85</strain>
    </source>
</reference>
<comment type="caution">
    <text evidence="3">The sequence shown here is derived from an EMBL/GenBank/DDBJ whole genome shotgun (WGS) entry which is preliminary data.</text>
</comment>